<keyword evidence="2 3" id="KW-0539">Nucleus</keyword>
<dbReference type="Gene3D" id="1.10.10.60">
    <property type="entry name" value="Homeodomain-like"/>
    <property type="match status" value="1"/>
</dbReference>
<evidence type="ECO:0000313" key="6">
    <source>
        <dbReference type="Proteomes" id="UP000228380"/>
    </source>
</evidence>
<keyword evidence="2 3" id="KW-0371">Homeobox</keyword>
<dbReference type="GO" id="GO:0003677">
    <property type="term" value="F:DNA binding"/>
    <property type="evidence" value="ECO:0007669"/>
    <property type="project" value="UniProtKB-UniRule"/>
</dbReference>
<dbReference type="OrthoDB" id="6159439at2759"/>
<evidence type="ECO:0000313" key="7">
    <source>
        <dbReference type="RefSeq" id="XP_038988750.1"/>
    </source>
</evidence>
<accession>A0A8B9AQP0</accession>
<dbReference type="CDD" id="cd00086">
    <property type="entry name" value="homeodomain"/>
    <property type="match status" value="1"/>
</dbReference>
<reference evidence="7" key="2">
    <citation type="submission" date="2025-08" db="UniProtKB">
        <authorList>
            <consortium name="RefSeq"/>
        </authorList>
    </citation>
    <scope>IDENTIFICATION</scope>
    <source>
        <tissue evidence="7">Young leaves</tissue>
    </source>
</reference>
<protein>
    <submittedName>
        <fullName evidence="7">Uncharacterized protein LOC103701640</fullName>
    </submittedName>
</protein>
<name>A0A8B9AQP0_PHODC</name>
<feature type="domain" description="Homeobox" evidence="5">
    <location>
        <begin position="15"/>
        <end position="75"/>
    </location>
</feature>
<dbReference type="SMART" id="SM00389">
    <property type="entry name" value="HOX"/>
    <property type="match status" value="1"/>
</dbReference>
<feature type="region of interest" description="Disordered" evidence="4">
    <location>
        <begin position="501"/>
        <end position="520"/>
    </location>
</feature>
<comment type="subcellular location">
    <subcellularLocation>
        <location evidence="1 2 3">Nucleus</location>
    </subcellularLocation>
</comment>
<evidence type="ECO:0000256" key="1">
    <source>
        <dbReference type="ARBA" id="ARBA00004123"/>
    </source>
</evidence>
<dbReference type="PANTHER" id="PTHR47713">
    <property type="entry name" value="HOMEODOMAIN-LIKE SUPERFAMILY PROTEIN"/>
    <property type="match status" value="1"/>
</dbReference>
<dbReference type="InterPro" id="IPR009057">
    <property type="entry name" value="Homeodomain-like_sf"/>
</dbReference>
<evidence type="ECO:0000259" key="5">
    <source>
        <dbReference type="PROSITE" id="PS50071"/>
    </source>
</evidence>
<dbReference type="RefSeq" id="XP_038988750.1">
    <property type="nucleotide sequence ID" value="XM_039132822.1"/>
</dbReference>
<dbReference type="KEGG" id="pda:103701640"/>
<dbReference type="SUPFAM" id="SSF46689">
    <property type="entry name" value="Homeodomain-like"/>
    <property type="match status" value="1"/>
</dbReference>
<evidence type="ECO:0000256" key="2">
    <source>
        <dbReference type="PROSITE-ProRule" id="PRU00108"/>
    </source>
</evidence>
<dbReference type="GO" id="GO:0005634">
    <property type="term" value="C:nucleus"/>
    <property type="evidence" value="ECO:0007669"/>
    <property type="project" value="UniProtKB-SubCell"/>
</dbReference>
<organism evidence="6 7">
    <name type="scientific">Phoenix dactylifera</name>
    <name type="common">Date palm</name>
    <dbReference type="NCBI Taxonomy" id="42345"/>
    <lineage>
        <taxon>Eukaryota</taxon>
        <taxon>Viridiplantae</taxon>
        <taxon>Streptophyta</taxon>
        <taxon>Embryophyta</taxon>
        <taxon>Tracheophyta</taxon>
        <taxon>Spermatophyta</taxon>
        <taxon>Magnoliopsida</taxon>
        <taxon>Liliopsida</taxon>
        <taxon>Arecaceae</taxon>
        <taxon>Coryphoideae</taxon>
        <taxon>Phoeniceae</taxon>
        <taxon>Phoenix</taxon>
    </lineage>
</organism>
<gene>
    <name evidence="7" type="primary">LOC103701640</name>
</gene>
<proteinExistence type="predicted"/>
<reference evidence="6" key="1">
    <citation type="journal article" date="2019" name="Nat. Commun.">
        <title>Genome-wide association mapping of date palm fruit traits.</title>
        <authorList>
            <person name="Hazzouri K.M."/>
            <person name="Gros-Balthazard M."/>
            <person name="Flowers J.M."/>
            <person name="Copetti D."/>
            <person name="Lemansour A."/>
            <person name="Lebrun M."/>
            <person name="Masmoudi K."/>
            <person name="Ferrand S."/>
            <person name="Dhar M.I."/>
            <person name="Fresquez Z.A."/>
            <person name="Rosas U."/>
            <person name="Zhang J."/>
            <person name="Talag J."/>
            <person name="Lee S."/>
            <person name="Kudrna D."/>
            <person name="Powell R.F."/>
            <person name="Leitch I.J."/>
            <person name="Krueger R.R."/>
            <person name="Wing R.A."/>
            <person name="Amiri K.M.A."/>
            <person name="Purugganan M.D."/>
        </authorList>
    </citation>
    <scope>NUCLEOTIDE SEQUENCE [LARGE SCALE GENOMIC DNA]</scope>
    <source>
        <strain evidence="6">cv. Khalas</strain>
    </source>
</reference>
<keyword evidence="6" id="KW-1185">Reference proteome</keyword>
<sequence>MEWFQDVYNKEKTLSSEKPKRKMKTPAQVEALEKFYNEHKYPSESMKSQFAKLIGLSEKQVSGWFCHRRLKDKKIMEGEVYANGKHHNGLVHDHASGLRQESCSSTKQGDRHFDLKEVESKRSFGRSSSSAVPAFEQRGRQINVGCYASADDRCSGSSSASQERLQHLGGDPCALASSRHSSRDGNYMLMNTRGVMSSGSVMDFRYSYLEVENVHPTISYVKQKLGRHYREDGPALRINFDTLPPGAFDSPIQDANFGNSWNHFEPYYVGDSMHHCASSIPWIPKETKGYDKYRNEKLSNGSYPEAIGFRKSMQRFLDQDGLPGYQLNSRALLTKQSDSVAKQTCLVEKVEDFAGKASDYNSHSNGRCAKYGTKEDESSCGHRFDINGQKAYTNKAFPYNHYYYSSQVSQGEEFLESKFSKSACKSNDFLDTEDVLMPRRPVKKEKIYKEKIVSECSIPVQPKMLMEMGRKVNGLQFQQQDYGTKSFEKFSRRKPVIRYNGDKATSLSEDETGGTTLSID</sequence>
<dbReference type="PANTHER" id="PTHR47713:SF2">
    <property type="entry name" value="HOMEODOMAIN-LIKE SUPERFAMILY PROTEIN"/>
    <property type="match status" value="1"/>
</dbReference>
<feature type="DNA-binding region" description="Homeobox" evidence="2">
    <location>
        <begin position="17"/>
        <end position="76"/>
    </location>
</feature>
<keyword evidence="2 3" id="KW-0238">DNA-binding</keyword>
<evidence type="ECO:0000256" key="3">
    <source>
        <dbReference type="RuleBase" id="RU000682"/>
    </source>
</evidence>
<dbReference type="PROSITE" id="PS50071">
    <property type="entry name" value="HOMEOBOX_2"/>
    <property type="match status" value="1"/>
</dbReference>
<dbReference type="Pfam" id="PF00046">
    <property type="entry name" value="Homeodomain"/>
    <property type="match status" value="1"/>
</dbReference>
<dbReference type="AlphaFoldDB" id="A0A8B9AQP0"/>
<feature type="compositionally biased region" description="Polar residues" evidence="4">
    <location>
        <begin position="503"/>
        <end position="520"/>
    </location>
</feature>
<dbReference type="InterPro" id="IPR001356">
    <property type="entry name" value="HD"/>
</dbReference>
<dbReference type="Proteomes" id="UP000228380">
    <property type="component" value="Chromosome 13"/>
</dbReference>
<evidence type="ECO:0000256" key="4">
    <source>
        <dbReference type="SAM" id="MobiDB-lite"/>
    </source>
</evidence>
<dbReference type="GeneID" id="103701640"/>